<proteinExistence type="predicted"/>
<reference evidence="2 3" key="1">
    <citation type="submission" date="2024-05" db="EMBL/GenBank/DDBJ databases">
        <authorList>
            <person name="Wallberg A."/>
        </authorList>
    </citation>
    <scope>NUCLEOTIDE SEQUENCE [LARGE SCALE GENOMIC DNA]</scope>
</reference>
<dbReference type="InterPro" id="IPR000896">
    <property type="entry name" value="Hemocyanin/hexamerin_mid_dom"/>
</dbReference>
<dbReference type="SUPFAM" id="SSF48056">
    <property type="entry name" value="Di-copper centre-containing domain"/>
    <property type="match status" value="1"/>
</dbReference>
<feature type="non-terminal residue" evidence="2">
    <location>
        <position position="1"/>
    </location>
</feature>
<evidence type="ECO:0000313" key="3">
    <source>
        <dbReference type="Proteomes" id="UP001497623"/>
    </source>
</evidence>
<dbReference type="InterPro" id="IPR008922">
    <property type="entry name" value="Di-copper_centre_dom_sf"/>
</dbReference>
<keyword evidence="3" id="KW-1185">Reference proteome</keyword>
<evidence type="ECO:0000313" key="2">
    <source>
        <dbReference type="EMBL" id="CAL4124182.1"/>
    </source>
</evidence>
<dbReference type="AlphaFoldDB" id="A0AAV2RHU5"/>
<comment type="caution">
    <text evidence="2">The sequence shown here is derived from an EMBL/GenBank/DDBJ whole genome shotgun (WGS) entry which is preliminary data.</text>
</comment>
<dbReference type="Gene3D" id="1.10.1280.10">
    <property type="entry name" value="Di-copper center containing domain from catechol oxidase"/>
    <property type="match status" value="1"/>
</dbReference>
<dbReference type="Proteomes" id="UP001497623">
    <property type="component" value="Unassembled WGS sequence"/>
</dbReference>
<gene>
    <name evidence="2" type="ORF">MNOR_LOCUS24318</name>
</gene>
<dbReference type="Pfam" id="PF00372">
    <property type="entry name" value="Hemocyanin_M"/>
    <property type="match status" value="1"/>
</dbReference>
<protein>
    <recommendedName>
        <fullName evidence="1">Hemocyanin middle domain-containing protein</fullName>
    </recommendedName>
</protein>
<accession>A0AAV2RHU5</accession>
<dbReference type="EMBL" id="CAXKWB010022217">
    <property type="protein sequence ID" value="CAL4124182.1"/>
    <property type="molecule type" value="Genomic_DNA"/>
</dbReference>
<sequence length="147" mass="17765">EKSYSAKELLKYAVNTKDHINEYLFIEVLHQVIKLKAKKDEVIKAKNRSDLGGFVTPQIYESFPGRFTRLYKKRGRKGRRLSTRKCRKARIVNKKLTGNEWKLSYWREDKDLNTFHNNWHGYNKVQMMLEEKSHFRDESYMHGELFY</sequence>
<feature type="domain" description="Hemocyanin middle" evidence="1">
    <location>
        <begin position="95"/>
        <end position="147"/>
    </location>
</feature>
<evidence type="ECO:0000259" key="1">
    <source>
        <dbReference type="Pfam" id="PF00372"/>
    </source>
</evidence>
<name>A0AAV2RHU5_MEGNR</name>
<feature type="non-terminal residue" evidence="2">
    <location>
        <position position="147"/>
    </location>
</feature>
<organism evidence="2 3">
    <name type="scientific">Meganyctiphanes norvegica</name>
    <name type="common">Northern krill</name>
    <name type="synonym">Thysanopoda norvegica</name>
    <dbReference type="NCBI Taxonomy" id="48144"/>
    <lineage>
        <taxon>Eukaryota</taxon>
        <taxon>Metazoa</taxon>
        <taxon>Ecdysozoa</taxon>
        <taxon>Arthropoda</taxon>
        <taxon>Crustacea</taxon>
        <taxon>Multicrustacea</taxon>
        <taxon>Malacostraca</taxon>
        <taxon>Eumalacostraca</taxon>
        <taxon>Eucarida</taxon>
        <taxon>Euphausiacea</taxon>
        <taxon>Euphausiidae</taxon>
        <taxon>Meganyctiphanes</taxon>
    </lineage>
</organism>